<dbReference type="EMBL" id="PFEL01000056">
    <property type="protein sequence ID" value="PJE69117.1"/>
    <property type="molecule type" value="Genomic_DNA"/>
</dbReference>
<proteinExistence type="predicted"/>
<name>A0A2M8L5P3_9BACT</name>
<evidence type="ECO:0000313" key="2">
    <source>
        <dbReference type="Proteomes" id="UP000229500"/>
    </source>
</evidence>
<organism evidence="1 2">
    <name type="scientific">Candidatus Shapirobacteria bacterium CG10_big_fil_rev_8_21_14_0_10_38_14</name>
    <dbReference type="NCBI Taxonomy" id="1974483"/>
    <lineage>
        <taxon>Bacteria</taxon>
        <taxon>Candidatus Shapironibacteriota</taxon>
    </lineage>
</organism>
<dbReference type="AlphaFoldDB" id="A0A2M8L5P3"/>
<evidence type="ECO:0000313" key="1">
    <source>
        <dbReference type="EMBL" id="PJE69117.1"/>
    </source>
</evidence>
<sequence>MLNLTQTSFYVRRGLKISGILLVAFLITRAAFKISSQLWKKAHPEPPPPPTVTFGKLPKLIFPNQLADLPKISYKLETIQGSLPSLPDVGKVYFMPKKGPNLLALDRAKQQARKMGFRNEPETVSETTYRWTSQGEPATVMEMDINYGNFHLKYDYNNDPEILVDKNLPTNQQAAQEAKTFLVNNGFLTDDLNQGTAEFEYLCFEPPNLNPVLSFSEASFVQANLFRADLDELKILPPNPKKANISFLFSGSRTPGKRILEINYTYFPIEKETFATYPLKSTNQAWSELQADKGYIAYLGQNQNGQVTIRKVYLAFYDSFEPQHYLQPIFVFEGDRNFFAYVPAIDLKWTD</sequence>
<dbReference type="Proteomes" id="UP000229500">
    <property type="component" value="Unassembled WGS sequence"/>
</dbReference>
<gene>
    <name evidence="1" type="ORF">COU96_01455</name>
</gene>
<reference evidence="2" key="1">
    <citation type="submission" date="2017-09" db="EMBL/GenBank/DDBJ databases">
        <title>Depth-based differentiation of microbial function through sediment-hosted aquifers and enrichment of novel symbionts in the deep terrestrial subsurface.</title>
        <authorList>
            <person name="Probst A.J."/>
            <person name="Ladd B."/>
            <person name="Jarett J.K."/>
            <person name="Geller-Mcgrath D.E."/>
            <person name="Sieber C.M.K."/>
            <person name="Emerson J.B."/>
            <person name="Anantharaman K."/>
            <person name="Thomas B.C."/>
            <person name="Malmstrom R."/>
            <person name="Stieglmeier M."/>
            <person name="Klingl A."/>
            <person name="Woyke T."/>
            <person name="Ryan C.M."/>
            <person name="Banfield J.F."/>
        </authorList>
    </citation>
    <scope>NUCLEOTIDE SEQUENCE [LARGE SCALE GENOMIC DNA]</scope>
</reference>
<comment type="caution">
    <text evidence="1">The sequence shown here is derived from an EMBL/GenBank/DDBJ whole genome shotgun (WGS) entry which is preliminary data.</text>
</comment>
<protein>
    <submittedName>
        <fullName evidence="1">Uncharacterized protein</fullName>
    </submittedName>
</protein>
<accession>A0A2M8L5P3</accession>